<comment type="caution">
    <text evidence="1">The sequence shown here is derived from an EMBL/GenBank/DDBJ whole genome shotgun (WGS) entry which is preliminary data.</text>
</comment>
<keyword evidence="2" id="KW-1185">Reference proteome</keyword>
<protein>
    <submittedName>
        <fullName evidence="1">Uncharacterized protein</fullName>
    </submittedName>
</protein>
<proteinExistence type="predicted"/>
<reference evidence="1" key="1">
    <citation type="journal article" date="2014" name="Int. J. Syst. Evol. Microbiol.">
        <title>Complete genome sequence of Corynebacterium casei LMG S-19264T (=DSM 44701T), isolated from a smear-ripened cheese.</title>
        <authorList>
            <consortium name="US DOE Joint Genome Institute (JGI-PGF)"/>
            <person name="Walter F."/>
            <person name="Albersmeier A."/>
            <person name="Kalinowski J."/>
            <person name="Ruckert C."/>
        </authorList>
    </citation>
    <scope>NUCLEOTIDE SEQUENCE</scope>
    <source>
        <strain evidence="1">KCTC 42731</strain>
    </source>
</reference>
<reference evidence="1" key="2">
    <citation type="submission" date="2020-09" db="EMBL/GenBank/DDBJ databases">
        <authorList>
            <person name="Sun Q."/>
            <person name="Kim S."/>
        </authorList>
    </citation>
    <scope>NUCLEOTIDE SEQUENCE</scope>
    <source>
        <strain evidence="1">KCTC 42731</strain>
    </source>
</reference>
<dbReference type="EMBL" id="BNCK01000012">
    <property type="protein sequence ID" value="GHG05831.1"/>
    <property type="molecule type" value="Genomic_DNA"/>
</dbReference>
<sequence>MSYISLNKNKPVTKPVNEPIIGIGVMIFRKYIGMGISKDDINPNKMLANRYVIFTVQSLFTTNSILKE</sequence>
<dbReference type="AlphaFoldDB" id="A0A919EPB3"/>
<evidence type="ECO:0000313" key="2">
    <source>
        <dbReference type="Proteomes" id="UP000623842"/>
    </source>
</evidence>
<accession>A0A919EPB3</accession>
<name>A0A919EPB3_9GAMM</name>
<dbReference type="Proteomes" id="UP000623842">
    <property type="component" value="Unassembled WGS sequence"/>
</dbReference>
<organism evidence="1 2">
    <name type="scientific">Thalassotalea marina</name>
    <dbReference type="NCBI Taxonomy" id="1673741"/>
    <lineage>
        <taxon>Bacteria</taxon>
        <taxon>Pseudomonadati</taxon>
        <taxon>Pseudomonadota</taxon>
        <taxon>Gammaproteobacteria</taxon>
        <taxon>Alteromonadales</taxon>
        <taxon>Colwelliaceae</taxon>
        <taxon>Thalassotalea</taxon>
    </lineage>
</organism>
<evidence type="ECO:0000313" key="1">
    <source>
        <dbReference type="EMBL" id="GHG05831.1"/>
    </source>
</evidence>
<gene>
    <name evidence="1" type="ORF">GCM10017161_39190</name>
</gene>